<evidence type="ECO:0000313" key="2">
    <source>
        <dbReference type="Proteomes" id="UP000230750"/>
    </source>
</evidence>
<gene>
    <name evidence="1" type="ORF">BSL78_22993</name>
</gene>
<accession>A0A2G8JWW2</accession>
<reference evidence="1 2" key="1">
    <citation type="journal article" date="2017" name="PLoS Biol.">
        <title>The sea cucumber genome provides insights into morphological evolution and visceral regeneration.</title>
        <authorList>
            <person name="Zhang X."/>
            <person name="Sun L."/>
            <person name="Yuan J."/>
            <person name="Sun Y."/>
            <person name="Gao Y."/>
            <person name="Zhang L."/>
            <person name="Li S."/>
            <person name="Dai H."/>
            <person name="Hamel J.F."/>
            <person name="Liu C."/>
            <person name="Yu Y."/>
            <person name="Liu S."/>
            <person name="Lin W."/>
            <person name="Guo K."/>
            <person name="Jin S."/>
            <person name="Xu P."/>
            <person name="Storey K.B."/>
            <person name="Huan P."/>
            <person name="Zhang T."/>
            <person name="Zhou Y."/>
            <person name="Zhang J."/>
            <person name="Lin C."/>
            <person name="Li X."/>
            <person name="Xing L."/>
            <person name="Huo D."/>
            <person name="Sun M."/>
            <person name="Wang L."/>
            <person name="Mercier A."/>
            <person name="Li F."/>
            <person name="Yang H."/>
            <person name="Xiang J."/>
        </authorList>
    </citation>
    <scope>NUCLEOTIDE SEQUENCE [LARGE SCALE GENOMIC DNA]</scope>
    <source>
        <strain evidence="1">Shaxun</strain>
        <tissue evidence="1">Muscle</tissue>
    </source>
</reference>
<sequence length="204" mass="21919">MISDVVARCETEWDILNFGSDENSTLFTLNECYTTVYDYPNSPSIPTEFQYAWDIIAGVYSSCPGGYGLGTDRLSALASGVLDWFGPSILSLANGDTYQTAFAGCSISALCRDLMAELATSTDAIDILESITGDDLSLAANRNSLCNDIVDAFTTGSSATLESYSLPNGVDINQYEFFSVPGELLPNLNFAEALTIFGAMYTSQ</sequence>
<dbReference type="EMBL" id="MRZV01001157">
    <property type="protein sequence ID" value="PIK40165.1"/>
    <property type="molecule type" value="Genomic_DNA"/>
</dbReference>
<organism evidence="1 2">
    <name type="scientific">Stichopus japonicus</name>
    <name type="common">Sea cucumber</name>
    <dbReference type="NCBI Taxonomy" id="307972"/>
    <lineage>
        <taxon>Eukaryota</taxon>
        <taxon>Metazoa</taxon>
        <taxon>Echinodermata</taxon>
        <taxon>Eleutherozoa</taxon>
        <taxon>Echinozoa</taxon>
        <taxon>Holothuroidea</taxon>
        <taxon>Aspidochirotacea</taxon>
        <taxon>Aspidochirotida</taxon>
        <taxon>Stichopodidae</taxon>
        <taxon>Apostichopus</taxon>
    </lineage>
</organism>
<comment type="caution">
    <text evidence="1">The sequence shown here is derived from an EMBL/GenBank/DDBJ whole genome shotgun (WGS) entry which is preliminary data.</text>
</comment>
<evidence type="ECO:0000313" key="1">
    <source>
        <dbReference type="EMBL" id="PIK40165.1"/>
    </source>
</evidence>
<dbReference type="Proteomes" id="UP000230750">
    <property type="component" value="Unassembled WGS sequence"/>
</dbReference>
<name>A0A2G8JWW2_STIJA</name>
<dbReference type="AlphaFoldDB" id="A0A2G8JWW2"/>
<proteinExistence type="predicted"/>
<protein>
    <submittedName>
        <fullName evidence="1">Uncharacterized protein</fullName>
    </submittedName>
</protein>
<keyword evidence="2" id="KW-1185">Reference proteome</keyword>